<evidence type="ECO:0000313" key="5">
    <source>
        <dbReference type="Proteomes" id="UP001239782"/>
    </source>
</evidence>
<keyword evidence="5" id="KW-1185">Reference proteome</keyword>
<keyword evidence="1" id="KW-0831">Ubiquinone biosynthesis</keyword>
<dbReference type="GO" id="GO:0006744">
    <property type="term" value="P:ubiquinone biosynthetic process"/>
    <property type="evidence" value="ECO:0007669"/>
    <property type="project" value="UniProtKB-UniRule"/>
</dbReference>
<dbReference type="HAMAP" id="MF_02215">
    <property type="entry name" value="UbiJ"/>
    <property type="match status" value="1"/>
</dbReference>
<dbReference type="PANTHER" id="PTHR38693:SF1">
    <property type="entry name" value="UBIQUINONE BIOSYNTHESIS ACCESSORY FACTOR UBIJ"/>
    <property type="match status" value="1"/>
</dbReference>
<organism evidence="4 5">
    <name type="scientific">Pleionea litopenaei</name>
    <dbReference type="NCBI Taxonomy" id="3070815"/>
    <lineage>
        <taxon>Bacteria</taxon>
        <taxon>Pseudomonadati</taxon>
        <taxon>Pseudomonadota</taxon>
        <taxon>Gammaproteobacteria</taxon>
        <taxon>Oceanospirillales</taxon>
        <taxon>Pleioneaceae</taxon>
        <taxon>Pleionea</taxon>
    </lineage>
</organism>
<comment type="function">
    <text evidence="1">Required for ubiquinone (coenzyme Q) biosynthesis. Binds hydrophobic ubiquinone biosynthetic intermediates via its SCP2 domain and is essential for the stability of the Ubi complex. May constitute a docking platform where Ubi enzymes assemble and access their SCP2-bound polyprenyl substrates.</text>
</comment>
<dbReference type="PANTHER" id="PTHR38693">
    <property type="entry name" value="UBIQUINONE BIOSYNTHESIS PROTEIN UBIJ"/>
    <property type="match status" value="1"/>
</dbReference>
<feature type="domain" description="SCP2" evidence="3">
    <location>
        <begin position="16"/>
        <end position="117"/>
    </location>
</feature>
<dbReference type="Pfam" id="PF02036">
    <property type="entry name" value="SCP2"/>
    <property type="match status" value="1"/>
</dbReference>
<protein>
    <recommendedName>
        <fullName evidence="1">Ubiquinone biosynthesis accessory factor UbiJ</fullName>
    </recommendedName>
</protein>
<evidence type="ECO:0000313" key="4">
    <source>
        <dbReference type="EMBL" id="WMS86442.1"/>
    </source>
</evidence>
<dbReference type="InterPro" id="IPR038989">
    <property type="entry name" value="UbiJ"/>
</dbReference>
<comment type="subcellular location">
    <subcellularLocation>
        <location evidence="1">Cytoplasm</location>
    </subcellularLocation>
</comment>
<name>A0AA51RRS2_9GAMM</name>
<dbReference type="SUPFAM" id="SSF55718">
    <property type="entry name" value="SCP-like"/>
    <property type="match status" value="1"/>
</dbReference>
<evidence type="ECO:0000259" key="3">
    <source>
        <dbReference type="Pfam" id="PF02036"/>
    </source>
</evidence>
<gene>
    <name evidence="1" type="primary">ubiJ</name>
    <name evidence="4" type="ORF">Q9312_14565</name>
</gene>
<dbReference type="AlphaFoldDB" id="A0AA51RRS2"/>
<evidence type="ECO:0000256" key="1">
    <source>
        <dbReference type="HAMAP-Rule" id="MF_02215"/>
    </source>
</evidence>
<dbReference type="InterPro" id="IPR036527">
    <property type="entry name" value="SCP2_sterol-bd_dom_sf"/>
</dbReference>
<sequence length="211" mass="23696">MSSLNLALATVIEKMLNQVIALDSDVLHKAQPLAGKTICLSLTDWELEFWLAFNESPIAGQPIVAVHSRLEHSANVTLSGTSFAFFNMAQQQRGGDAFFTGELHFSGEINTAQTFQAFWQQLDLDWEEALSKYTGDIFAHQAGRSLKQFHQFAKKSFFTFKQNSQEYMTEELLLTPTVSEADTLFSEIDELKSDVSRLEARISVLTNKMSS</sequence>
<keyword evidence="1" id="KW-0963">Cytoplasm</keyword>
<feature type="coiled-coil region" evidence="2">
    <location>
        <begin position="181"/>
        <end position="208"/>
    </location>
</feature>
<dbReference type="GO" id="GO:0005737">
    <property type="term" value="C:cytoplasm"/>
    <property type="evidence" value="ECO:0007669"/>
    <property type="project" value="UniProtKB-SubCell"/>
</dbReference>
<keyword evidence="2" id="KW-0175">Coiled coil</keyword>
<proteinExistence type="inferred from homology"/>
<evidence type="ECO:0000256" key="2">
    <source>
        <dbReference type="SAM" id="Coils"/>
    </source>
</evidence>
<accession>A0AA51RRS2</accession>
<dbReference type="KEGG" id="plei:Q9312_14565"/>
<dbReference type="InterPro" id="IPR003033">
    <property type="entry name" value="SCP2_sterol-bd_dom"/>
</dbReference>
<comment type="similarity">
    <text evidence="1">Belongs to the UbiJ family.</text>
</comment>
<dbReference type="EMBL" id="CP133548">
    <property type="protein sequence ID" value="WMS86442.1"/>
    <property type="molecule type" value="Genomic_DNA"/>
</dbReference>
<reference evidence="4 5" key="1">
    <citation type="submission" date="2023-08" db="EMBL/GenBank/DDBJ databases">
        <title>Pleionea litopenaei sp. nov., isolated from stomach of juvenile Litopenaeus vannamei.</title>
        <authorList>
            <person name="Rho A.M."/>
            <person name="Hwang C.Y."/>
        </authorList>
    </citation>
    <scope>NUCLEOTIDE SEQUENCE [LARGE SCALE GENOMIC DNA]</scope>
    <source>
        <strain evidence="4 5">HL-JVS1</strain>
    </source>
</reference>
<dbReference type="Proteomes" id="UP001239782">
    <property type="component" value="Chromosome"/>
</dbReference>
<comment type="pathway">
    <text evidence="1">Cofactor biosynthesis; ubiquinone biosynthesis.</text>
</comment>
<dbReference type="RefSeq" id="WP_309201587.1">
    <property type="nucleotide sequence ID" value="NZ_CP133548.1"/>
</dbReference>